<comment type="caution">
    <text evidence="1">The sequence shown here is derived from an EMBL/GenBank/DDBJ whole genome shotgun (WGS) entry which is preliminary data.</text>
</comment>
<name>A0A1Y2H602_9FUNG</name>
<keyword evidence="2" id="KW-1185">Reference proteome</keyword>
<protein>
    <submittedName>
        <fullName evidence="1">Uncharacterized protein</fullName>
    </submittedName>
</protein>
<evidence type="ECO:0000313" key="1">
    <source>
        <dbReference type="EMBL" id="ORZ30007.1"/>
    </source>
</evidence>
<dbReference type="EMBL" id="MCFL01000108">
    <property type="protein sequence ID" value="ORZ30007.1"/>
    <property type="molecule type" value="Genomic_DNA"/>
</dbReference>
<dbReference type="Proteomes" id="UP000193411">
    <property type="component" value="Unassembled WGS sequence"/>
</dbReference>
<proteinExistence type="predicted"/>
<reference evidence="1 2" key="1">
    <citation type="submission" date="2016-07" db="EMBL/GenBank/DDBJ databases">
        <title>Pervasive Adenine N6-methylation of Active Genes in Fungi.</title>
        <authorList>
            <consortium name="DOE Joint Genome Institute"/>
            <person name="Mondo S.J."/>
            <person name="Dannebaum R.O."/>
            <person name="Kuo R.C."/>
            <person name="Labutti K."/>
            <person name="Haridas S."/>
            <person name="Kuo A."/>
            <person name="Salamov A."/>
            <person name="Ahrendt S.R."/>
            <person name="Lipzen A."/>
            <person name="Sullivan W."/>
            <person name="Andreopoulos W.B."/>
            <person name="Clum A."/>
            <person name="Lindquist E."/>
            <person name="Daum C."/>
            <person name="Ramamoorthy G.K."/>
            <person name="Gryganskyi A."/>
            <person name="Culley D."/>
            <person name="Magnuson J.K."/>
            <person name="James T.Y."/>
            <person name="O'Malley M.A."/>
            <person name="Stajich J.E."/>
            <person name="Spatafora J.W."/>
            <person name="Visel A."/>
            <person name="Grigoriev I.V."/>
        </authorList>
    </citation>
    <scope>NUCLEOTIDE SEQUENCE [LARGE SCALE GENOMIC DNA]</scope>
    <source>
        <strain evidence="1 2">PL171</strain>
    </source>
</reference>
<gene>
    <name evidence="1" type="ORF">BCR44DRAFT_1446571</name>
</gene>
<sequence length="52" mass="6100">MCASTILATTTTFRFLMRTRQPGCWQCRTRPRLIIRKRQGAECRMCLHARTA</sequence>
<evidence type="ECO:0000313" key="2">
    <source>
        <dbReference type="Proteomes" id="UP000193411"/>
    </source>
</evidence>
<accession>A0A1Y2H602</accession>
<organism evidence="1 2">
    <name type="scientific">Catenaria anguillulae PL171</name>
    <dbReference type="NCBI Taxonomy" id="765915"/>
    <lineage>
        <taxon>Eukaryota</taxon>
        <taxon>Fungi</taxon>
        <taxon>Fungi incertae sedis</taxon>
        <taxon>Blastocladiomycota</taxon>
        <taxon>Blastocladiomycetes</taxon>
        <taxon>Blastocladiales</taxon>
        <taxon>Catenariaceae</taxon>
        <taxon>Catenaria</taxon>
    </lineage>
</organism>
<dbReference type="AlphaFoldDB" id="A0A1Y2H602"/>